<evidence type="ECO:0000313" key="10">
    <source>
        <dbReference type="Proteomes" id="UP001527052"/>
    </source>
</evidence>
<keyword evidence="3" id="KW-0645">Protease</keyword>
<comment type="caution">
    <text evidence="9">The sequence shown here is derived from an EMBL/GenBank/DDBJ whole genome shotgun (WGS) entry which is preliminary data.</text>
</comment>
<evidence type="ECO:0000256" key="3">
    <source>
        <dbReference type="ARBA" id="ARBA00022670"/>
    </source>
</evidence>
<proteinExistence type="predicted"/>
<evidence type="ECO:0000256" key="1">
    <source>
        <dbReference type="ARBA" id="ARBA00022475"/>
    </source>
</evidence>
<feature type="transmembrane region" description="Helical" evidence="8">
    <location>
        <begin position="109"/>
        <end position="127"/>
    </location>
</feature>
<sequence length="193" mass="21837">MKDLSMEERFSGYLADSINKNIQLSNVELAKIKYGISTLLINLVKVTLIYTASIMLGDIKETLICHLIFCLMRRYCYGLHAKSSIVCSLIGVFYFSVCPLIVLNYSFGISRELVILLGIIFLIIIFYKVPAYTKNSKISDTKKKRNKALIINILTICGILVLADEKIRLIAFMGIFLSILLTIPIRKGDKKNE</sequence>
<keyword evidence="4 8" id="KW-0812">Transmembrane</keyword>
<keyword evidence="2" id="KW-0673">Quorum sensing</keyword>
<gene>
    <name evidence="9" type="ORF">M5W82_20340</name>
</gene>
<keyword evidence="1" id="KW-1003">Cell membrane</keyword>
<protein>
    <submittedName>
        <fullName evidence="9">Accessory gene regulator B family protein</fullName>
    </submittedName>
</protein>
<evidence type="ECO:0000256" key="5">
    <source>
        <dbReference type="ARBA" id="ARBA00022801"/>
    </source>
</evidence>
<keyword evidence="7 8" id="KW-0472">Membrane</keyword>
<dbReference type="Pfam" id="PF04647">
    <property type="entry name" value="AgrB"/>
    <property type="match status" value="1"/>
</dbReference>
<dbReference type="EMBL" id="JAMDLZ010000041">
    <property type="protein sequence ID" value="MCY9549233.1"/>
    <property type="molecule type" value="Genomic_DNA"/>
</dbReference>
<accession>A0ABT4EUM8</accession>
<keyword evidence="10" id="KW-1185">Reference proteome</keyword>
<dbReference type="SMART" id="SM00793">
    <property type="entry name" value="AgrB"/>
    <property type="match status" value="1"/>
</dbReference>
<evidence type="ECO:0000256" key="4">
    <source>
        <dbReference type="ARBA" id="ARBA00022692"/>
    </source>
</evidence>
<evidence type="ECO:0000256" key="7">
    <source>
        <dbReference type="ARBA" id="ARBA00023136"/>
    </source>
</evidence>
<evidence type="ECO:0000256" key="6">
    <source>
        <dbReference type="ARBA" id="ARBA00022989"/>
    </source>
</evidence>
<dbReference type="RefSeq" id="WP_268639215.1">
    <property type="nucleotide sequence ID" value="NZ_JAMDLZ010000041.1"/>
</dbReference>
<evidence type="ECO:0000313" key="9">
    <source>
        <dbReference type="EMBL" id="MCY9549233.1"/>
    </source>
</evidence>
<dbReference type="InterPro" id="IPR006741">
    <property type="entry name" value="AgrB"/>
</dbReference>
<evidence type="ECO:0000256" key="8">
    <source>
        <dbReference type="SAM" id="Phobius"/>
    </source>
</evidence>
<evidence type="ECO:0000256" key="2">
    <source>
        <dbReference type="ARBA" id="ARBA00022654"/>
    </source>
</evidence>
<feature type="transmembrane region" description="Helical" evidence="8">
    <location>
        <begin position="148"/>
        <end position="163"/>
    </location>
</feature>
<reference evidence="9 10" key="1">
    <citation type="submission" date="2022-05" db="EMBL/GenBank/DDBJ databases">
        <title>Genome Sequencing of Bee-Associated Microbes.</title>
        <authorList>
            <person name="Dunlap C."/>
        </authorList>
    </citation>
    <scope>NUCLEOTIDE SEQUENCE [LARGE SCALE GENOMIC DNA]</scope>
    <source>
        <strain evidence="9 10">NRRL BD-083</strain>
    </source>
</reference>
<feature type="transmembrane region" description="Helical" evidence="8">
    <location>
        <begin position="84"/>
        <end position="103"/>
    </location>
</feature>
<feature type="transmembrane region" description="Helical" evidence="8">
    <location>
        <begin position="169"/>
        <end position="185"/>
    </location>
</feature>
<keyword evidence="5" id="KW-0378">Hydrolase</keyword>
<organism evidence="9 10">
    <name type="scientific">Lysinibacillus xylanilyticus</name>
    <dbReference type="NCBI Taxonomy" id="582475"/>
    <lineage>
        <taxon>Bacteria</taxon>
        <taxon>Bacillati</taxon>
        <taxon>Bacillota</taxon>
        <taxon>Bacilli</taxon>
        <taxon>Bacillales</taxon>
        <taxon>Bacillaceae</taxon>
        <taxon>Lysinibacillus</taxon>
    </lineage>
</organism>
<name>A0ABT4EUM8_9BACI</name>
<dbReference type="Proteomes" id="UP001527052">
    <property type="component" value="Unassembled WGS sequence"/>
</dbReference>
<keyword evidence="6 8" id="KW-1133">Transmembrane helix</keyword>